<dbReference type="Proteomes" id="UP000251692">
    <property type="component" value="Unassembled WGS sequence"/>
</dbReference>
<comment type="caution">
    <text evidence="1">The sequence shown here is derived from an EMBL/GenBank/DDBJ whole genome shotgun (WGS) entry which is preliminary data.</text>
</comment>
<evidence type="ECO:0000313" key="2">
    <source>
        <dbReference type="Proteomes" id="UP000251692"/>
    </source>
</evidence>
<organism evidence="1 2">
    <name type="scientific">Pontibacter arcticus</name>
    <dbReference type="NCBI Taxonomy" id="2080288"/>
    <lineage>
        <taxon>Bacteria</taxon>
        <taxon>Pseudomonadati</taxon>
        <taxon>Bacteroidota</taxon>
        <taxon>Cytophagia</taxon>
        <taxon>Cytophagales</taxon>
        <taxon>Hymenobacteraceae</taxon>
        <taxon>Pontibacter</taxon>
    </lineage>
</organism>
<reference evidence="1 2" key="1">
    <citation type="submission" date="2018-06" db="EMBL/GenBank/DDBJ databases">
        <authorList>
            <person name="Liu Z.-W."/>
        </authorList>
    </citation>
    <scope>NUCLEOTIDE SEQUENCE [LARGE SCALE GENOMIC DNA]</scope>
    <source>
        <strain evidence="1 2">2b14</strain>
    </source>
</reference>
<sequence>MKKTACFFILLAFTSCNESAREPELQQTEIALSDSTESDTTIAAPPIPATCQTRAPHFAPVKQNITDPALQTYLRELENAVKTQEAEDLLNLLDPKISTGFDGSGGIEAFRKKWKPENKNSEVWPLLNKLLQLGGTHLKEDKTNRSFAMPYVYSAWPDTLDAFTFSAVINDNAPLRQEPDINATALCMLPRVILRVDYARSYPQQDNVPEKEWWYVESPDGQQKGYINKSDLYSPVGYRALFNKNKQGKWLMTALVAGD</sequence>
<dbReference type="RefSeq" id="WP_112305804.1">
    <property type="nucleotide sequence ID" value="NZ_QMDV01000003.1"/>
</dbReference>
<protein>
    <recommendedName>
        <fullName evidence="3">SH3 domain-containing protein</fullName>
    </recommendedName>
</protein>
<keyword evidence="2" id="KW-1185">Reference proteome</keyword>
<dbReference type="AlphaFoldDB" id="A0A364RD05"/>
<evidence type="ECO:0000313" key="1">
    <source>
        <dbReference type="EMBL" id="RAU82211.1"/>
    </source>
</evidence>
<gene>
    <name evidence="1" type="ORF">DP923_10460</name>
</gene>
<evidence type="ECO:0008006" key="3">
    <source>
        <dbReference type="Google" id="ProtNLM"/>
    </source>
</evidence>
<dbReference type="PROSITE" id="PS51257">
    <property type="entry name" value="PROKAR_LIPOPROTEIN"/>
    <property type="match status" value="1"/>
</dbReference>
<dbReference type="OrthoDB" id="849117at2"/>
<dbReference type="EMBL" id="QMDV01000003">
    <property type="protein sequence ID" value="RAU82211.1"/>
    <property type="molecule type" value="Genomic_DNA"/>
</dbReference>
<proteinExistence type="predicted"/>
<accession>A0A364RD05</accession>
<reference evidence="1 2" key="2">
    <citation type="submission" date="2018-07" db="EMBL/GenBank/DDBJ databases">
        <title>Pontibacter sp. 2b14 genomic sequence and assembly.</title>
        <authorList>
            <person name="Du Z.-J."/>
        </authorList>
    </citation>
    <scope>NUCLEOTIDE SEQUENCE [LARGE SCALE GENOMIC DNA]</scope>
    <source>
        <strain evidence="1 2">2b14</strain>
    </source>
</reference>
<name>A0A364RD05_9BACT</name>